<gene>
    <name evidence="1" type="primary">ORF22608</name>
</gene>
<reference evidence="1" key="1">
    <citation type="submission" date="2014-12" db="EMBL/GenBank/DDBJ databases">
        <title>Insight into the proteome of Arion vulgaris.</title>
        <authorList>
            <person name="Aradska J."/>
            <person name="Bulat T."/>
            <person name="Smidak R."/>
            <person name="Sarate P."/>
            <person name="Gangsoo J."/>
            <person name="Sialana F."/>
            <person name="Bilban M."/>
            <person name="Lubec G."/>
        </authorList>
    </citation>
    <scope>NUCLEOTIDE SEQUENCE</scope>
    <source>
        <tissue evidence="1">Skin</tissue>
    </source>
</reference>
<dbReference type="EMBL" id="HACG01007502">
    <property type="protein sequence ID" value="CEK54367.1"/>
    <property type="molecule type" value="Transcribed_RNA"/>
</dbReference>
<evidence type="ECO:0000313" key="1">
    <source>
        <dbReference type="EMBL" id="CEK54367.1"/>
    </source>
</evidence>
<accession>A0A0B6YDP1</accession>
<organism evidence="1">
    <name type="scientific">Arion vulgaris</name>
    <dbReference type="NCBI Taxonomy" id="1028688"/>
    <lineage>
        <taxon>Eukaryota</taxon>
        <taxon>Metazoa</taxon>
        <taxon>Spiralia</taxon>
        <taxon>Lophotrochozoa</taxon>
        <taxon>Mollusca</taxon>
        <taxon>Gastropoda</taxon>
        <taxon>Heterobranchia</taxon>
        <taxon>Euthyneura</taxon>
        <taxon>Panpulmonata</taxon>
        <taxon>Eupulmonata</taxon>
        <taxon>Stylommatophora</taxon>
        <taxon>Helicina</taxon>
        <taxon>Arionoidea</taxon>
        <taxon>Arionidae</taxon>
        <taxon>Arion</taxon>
    </lineage>
</organism>
<sequence length="57" mass="6376">MLQLAHMWITSSCRHSPLNPALYTSNKDSLLVREVSTKDHLVDNCDTTIGHLTKGLL</sequence>
<dbReference type="AlphaFoldDB" id="A0A0B6YDP1"/>
<proteinExistence type="predicted"/>
<protein>
    <submittedName>
        <fullName evidence="1">Uncharacterized protein</fullName>
    </submittedName>
</protein>
<name>A0A0B6YDP1_9EUPU</name>